<dbReference type="EMBL" id="JAYKXN010000001">
    <property type="protein sequence ID" value="KAK7316880.1"/>
    <property type="molecule type" value="Genomic_DNA"/>
</dbReference>
<sequence>MQSSTMLLSLKGEEGLFQVMSEKHEEEAAGRNVSKNVKKFLTTGEGVEYVNCRLCSLVCICEEGLSADMNEGDKATIIANYSPY</sequence>
<gene>
    <name evidence="1" type="ORF">RJT34_00660</name>
</gene>
<evidence type="ECO:0000313" key="1">
    <source>
        <dbReference type="EMBL" id="KAK7316880.1"/>
    </source>
</evidence>
<dbReference type="AlphaFoldDB" id="A0AAN9PY57"/>
<proteinExistence type="predicted"/>
<comment type="caution">
    <text evidence="1">The sequence shown here is derived from an EMBL/GenBank/DDBJ whole genome shotgun (WGS) entry which is preliminary data.</text>
</comment>
<accession>A0AAN9PY57</accession>
<organism evidence="1 2">
    <name type="scientific">Clitoria ternatea</name>
    <name type="common">Butterfly pea</name>
    <dbReference type="NCBI Taxonomy" id="43366"/>
    <lineage>
        <taxon>Eukaryota</taxon>
        <taxon>Viridiplantae</taxon>
        <taxon>Streptophyta</taxon>
        <taxon>Embryophyta</taxon>
        <taxon>Tracheophyta</taxon>
        <taxon>Spermatophyta</taxon>
        <taxon>Magnoliopsida</taxon>
        <taxon>eudicotyledons</taxon>
        <taxon>Gunneridae</taxon>
        <taxon>Pentapetalae</taxon>
        <taxon>rosids</taxon>
        <taxon>fabids</taxon>
        <taxon>Fabales</taxon>
        <taxon>Fabaceae</taxon>
        <taxon>Papilionoideae</taxon>
        <taxon>50 kb inversion clade</taxon>
        <taxon>NPAAA clade</taxon>
        <taxon>indigoferoid/millettioid clade</taxon>
        <taxon>Phaseoleae</taxon>
        <taxon>Clitoria</taxon>
    </lineage>
</organism>
<evidence type="ECO:0000313" key="2">
    <source>
        <dbReference type="Proteomes" id="UP001359559"/>
    </source>
</evidence>
<protein>
    <submittedName>
        <fullName evidence="1">Uncharacterized protein</fullName>
    </submittedName>
</protein>
<dbReference type="Proteomes" id="UP001359559">
    <property type="component" value="Unassembled WGS sequence"/>
</dbReference>
<reference evidence="1 2" key="1">
    <citation type="submission" date="2024-01" db="EMBL/GenBank/DDBJ databases">
        <title>The genomes of 5 underutilized Papilionoideae crops provide insights into root nodulation and disease resistance.</title>
        <authorList>
            <person name="Yuan L."/>
        </authorList>
    </citation>
    <scope>NUCLEOTIDE SEQUENCE [LARGE SCALE GENOMIC DNA]</scope>
    <source>
        <strain evidence="1">LY-2023</strain>
        <tissue evidence="1">Leaf</tissue>
    </source>
</reference>
<name>A0AAN9PY57_CLITE</name>
<keyword evidence="2" id="KW-1185">Reference proteome</keyword>